<dbReference type="Pfam" id="PF00117">
    <property type="entry name" value="GATase"/>
    <property type="match status" value="1"/>
</dbReference>
<evidence type="ECO:0000313" key="2">
    <source>
        <dbReference type="EMBL" id="GMA93319.1"/>
    </source>
</evidence>
<dbReference type="EMBL" id="BSVB01000001">
    <property type="protein sequence ID" value="GMA93319.1"/>
    <property type="molecule type" value="Genomic_DNA"/>
</dbReference>
<gene>
    <name evidence="2" type="ORF">GCM10025881_01430</name>
</gene>
<sequence>MRTVTAIRHVLFEDLGLLDPLLRERGFGIRYVDAGVDSIEAVDDDLLVVLGGPIGVGDRADYPVLDEELAVIRKRLDDGAPLLGICLGAQLITAALGARVAPQATEIGYAPVQLTDAGRAGPLGELGNTPVLHWHGDMFQIPDGAVRLASTDACPNQAFALGDRVLALQFHLETDHRRLEQWLIGHSAELGGIDIQAVRADAARVGPELVERARGVFGAWLDAL</sequence>
<comment type="caution">
    <text evidence="2">The sequence shown here is derived from an EMBL/GenBank/DDBJ whole genome shotgun (WGS) entry which is preliminary data.</text>
</comment>
<organism evidence="2 3">
    <name type="scientific">Pseudolysinimonas kribbensis</name>
    <dbReference type="NCBI Taxonomy" id="433641"/>
    <lineage>
        <taxon>Bacteria</taxon>
        <taxon>Bacillati</taxon>
        <taxon>Actinomycetota</taxon>
        <taxon>Actinomycetes</taxon>
        <taxon>Micrococcales</taxon>
        <taxon>Microbacteriaceae</taxon>
        <taxon>Pseudolysinimonas</taxon>
    </lineage>
</organism>
<evidence type="ECO:0000259" key="1">
    <source>
        <dbReference type="Pfam" id="PF00117"/>
    </source>
</evidence>
<dbReference type="InterPro" id="IPR017926">
    <property type="entry name" value="GATASE"/>
</dbReference>
<dbReference type="CDD" id="cd01741">
    <property type="entry name" value="GATase1_1"/>
    <property type="match status" value="1"/>
</dbReference>
<protein>
    <submittedName>
        <fullName evidence="2">GMP synthase</fullName>
    </submittedName>
</protein>
<dbReference type="InterPro" id="IPR029062">
    <property type="entry name" value="Class_I_gatase-like"/>
</dbReference>
<dbReference type="PANTHER" id="PTHR42695">
    <property type="entry name" value="GLUTAMINE AMIDOTRANSFERASE YLR126C-RELATED"/>
    <property type="match status" value="1"/>
</dbReference>
<evidence type="ECO:0000313" key="3">
    <source>
        <dbReference type="Proteomes" id="UP001157034"/>
    </source>
</evidence>
<feature type="domain" description="Glutamine amidotransferase" evidence="1">
    <location>
        <begin position="29"/>
        <end position="180"/>
    </location>
</feature>
<keyword evidence="3" id="KW-1185">Reference proteome</keyword>
<dbReference type="Gene3D" id="3.40.50.880">
    <property type="match status" value="1"/>
</dbReference>
<dbReference type="SUPFAM" id="SSF52317">
    <property type="entry name" value="Class I glutamine amidotransferase-like"/>
    <property type="match status" value="1"/>
</dbReference>
<proteinExistence type="predicted"/>
<name>A0ABQ6K1T1_9MICO</name>
<dbReference type="PANTHER" id="PTHR42695:SF5">
    <property type="entry name" value="GLUTAMINE AMIDOTRANSFERASE YLR126C-RELATED"/>
    <property type="match status" value="1"/>
</dbReference>
<dbReference type="Proteomes" id="UP001157034">
    <property type="component" value="Unassembled WGS sequence"/>
</dbReference>
<dbReference type="NCBIfam" id="NF005458">
    <property type="entry name" value="PRK07053.1"/>
    <property type="match status" value="1"/>
</dbReference>
<dbReference type="InterPro" id="IPR044992">
    <property type="entry name" value="ChyE-like"/>
</dbReference>
<dbReference type="RefSeq" id="WP_284252067.1">
    <property type="nucleotide sequence ID" value="NZ_BAAAQO010000005.1"/>
</dbReference>
<dbReference type="PROSITE" id="PS51273">
    <property type="entry name" value="GATASE_TYPE_1"/>
    <property type="match status" value="1"/>
</dbReference>
<accession>A0ABQ6K1T1</accession>
<reference evidence="3" key="1">
    <citation type="journal article" date="2019" name="Int. J. Syst. Evol. Microbiol.">
        <title>The Global Catalogue of Microorganisms (GCM) 10K type strain sequencing project: providing services to taxonomists for standard genome sequencing and annotation.</title>
        <authorList>
            <consortium name="The Broad Institute Genomics Platform"/>
            <consortium name="The Broad Institute Genome Sequencing Center for Infectious Disease"/>
            <person name="Wu L."/>
            <person name="Ma J."/>
        </authorList>
    </citation>
    <scope>NUCLEOTIDE SEQUENCE [LARGE SCALE GENOMIC DNA]</scope>
    <source>
        <strain evidence="3">NBRC 108894</strain>
    </source>
</reference>